<feature type="chain" id="PRO_5015128819" description="Transmembrane protein" evidence="1">
    <location>
        <begin position="34"/>
        <end position="63"/>
    </location>
</feature>
<organism evidence="2 3">
    <name type="scientific">Parasponia andersonii</name>
    <name type="common">Sponia andersonii</name>
    <dbReference type="NCBI Taxonomy" id="3476"/>
    <lineage>
        <taxon>Eukaryota</taxon>
        <taxon>Viridiplantae</taxon>
        <taxon>Streptophyta</taxon>
        <taxon>Embryophyta</taxon>
        <taxon>Tracheophyta</taxon>
        <taxon>Spermatophyta</taxon>
        <taxon>Magnoliopsida</taxon>
        <taxon>eudicotyledons</taxon>
        <taxon>Gunneridae</taxon>
        <taxon>Pentapetalae</taxon>
        <taxon>rosids</taxon>
        <taxon>fabids</taxon>
        <taxon>Rosales</taxon>
        <taxon>Cannabaceae</taxon>
        <taxon>Parasponia</taxon>
    </lineage>
</organism>
<reference evidence="3" key="1">
    <citation type="submission" date="2016-06" db="EMBL/GenBank/DDBJ databases">
        <title>Parallel loss of symbiosis genes in relatives of nitrogen-fixing non-legume Parasponia.</title>
        <authorList>
            <person name="Van Velzen R."/>
            <person name="Holmer R."/>
            <person name="Bu F."/>
            <person name="Rutten L."/>
            <person name="Van Zeijl A."/>
            <person name="Liu W."/>
            <person name="Santuari L."/>
            <person name="Cao Q."/>
            <person name="Sharma T."/>
            <person name="Shen D."/>
            <person name="Roswanjaya Y."/>
            <person name="Wardhani T."/>
            <person name="Kalhor M.S."/>
            <person name="Jansen J."/>
            <person name="Van den Hoogen J."/>
            <person name="Gungor B."/>
            <person name="Hartog M."/>
            <person name="Hontelez J."/>
            <person name="Verver J."/>
            <person name="Yang W.-C."/>
            <person name="Schijlen E."/>
            <person name="Repin R."/>
            <person name="Schilthuizen M."/>
            <person name="Schranz E."/>
            <person name="Heidstra R."/>
            <person name="Miyata K."/>
            <person name="Fedorova E."/>
            <person name="Kohlen W."/>
            <person name="Bisseling T."/>
            <person name="Smit S."/>
            <person name="Geurts R."/>
        </authorList>
    </citation>
    <scope>NUCLEOTIDE SEQUENCE [LARGE SCALE GENOMIC DNA]</scope>
    <source>
        <strain evidence="3">cv. WU1-14</strain>
    </source>
</reference>
<name>A0A2P5C0H9_PARAD</name>
<accession>A0A2P5C0H9</accession>
<dbReference type="EMBL" id="JXTB01000194">
    <property type="protein sequence ID" value="PON54505.1"/>
    <property type="molecule type" value="Genomic_DNA"/>
</dbReference>
<protein>
    <recommendedName>
        <fullName evidence="4">Transmembrane protein</fullName>
    </recommendedName>
</protein>
<dbReference type="AlphaFoldDB" id="A0A2P5C0H9"/>
<evidence type="ECO:0000256" key="1">
    <source>
        <dbReference type="SAM" id="SignalP"/>
    </source>
</evidence>
<keyword evidence="1" id="KW-0732">Signal</keyword>
<dbReference type="Proteomes" id="UP000237105">
    <property type="component" value="Unassembled WGS sequence"/>
</dbReference>
<keyword evidence="3" id="KW-1185">Reference proteome</keyword>
<proteinExistence type="predicted"/>
<sequence>MAIKSTLVRSSLVTFLIIIFAMALSKMSTSVVAQTPARVALNCPLCECCAPSPRPGTCCLCRC</sequence>
<evidence type="ECO:0000313" key="3">
    <source>
        <dbReference type="Proteomes" id="UP000237105"/>
    </source>
</evidence>
<feature type="signal peptide" evidence="1">
    <location>
        <begin position="1"/>
        <end position="33"/>
    </location>
</feature>
<dbReference type="OrthoDB" id="10286703at2759"/>
<gene>
    <name evidence="2" type="ORF">PanWU01x14_194640</name>
</gene>
<evidence type="ECO:0000313" key="2">
    <source>
        <dbReference type="EMBL" id="PON54505.1"/>
    </source>
</evidence>
<evidence type="ECO:0008006" key="4">
    <source>
        <dbReference type="Google" id="ProtNLM"/>
    </source>
</evidence>
<comment type="caution">
    <text evidence="2">The sequence shown here is derived from an EMBL/GenBank/DDBJ whole genome shotgun (WGS) entry which is preliminary data.</text>
</comment>